<proteinExistence type="predicted"/>
<dbReference type="AlphaFoldDB" id="A0A439DPQ5"/>
<organism evidence="1 2">
    <name type="scientific">Mycolicibacterium elephantis DSM 44368</name>
    <dbReference type="NCBI Taxonomy" id="1335622"/>
    <lineage>
        <taxon>Bacteria</taxon>
        <taxon>Bacillati</taxon>
        <taxon>Actinomycetota</taxon>
        <taxon>Actinomycetes</taxon>
        <taxon>Mycobacteriales</taxon>
        <taxon>Mycobacteriaceae</taxon>
        <taxon>Mycolicibacterium</taxon>
    </lineage>
</organism>
<keyword evidence="2" id="KW-1185">Reference proteome</keyword>
<comment type="caution">
    <text evidence="1">The sequence shown here is derived from an EMBL/GenBank/DDBJ whole genome shotgun (WGS) entry which is preliminary data.</text>
</comment>
<evidence type="ECO:0008006" key="3">
    <source>
        <dbReference type="Google" id="ProtNLM"/>
    </source>
</evidence>
<evidence type="ECO:0000313" key="1">
    <source>
        <dbReference type="EMBL" id="RWA17582.1"/>
    </source>
</evidence>
<accession>A0A439DPQ5</accession>
<protein>
    <recommendedName>
        <fullName evidence="3">Helix-turn-helix domain-containing protein</fullName>
    </recommendedName>
</protein>
<reference evidence="1 2" key="1">
    <citation type="submission" date="2013-06" db="EMBL/GenBank/DDBJ databases">
        <title>The draft sequence of the Mycobacterium elephantis genome.</title>
        <authorList>
            <person name="Pettersson F.B."/>
            <person name="Das S."/>
            <person name="Dasgupta S."/>
            <person name="Bhattacharya A."/>
            <person name="Kirsebom L.A."/>
        </authorList>
    </citation>
    <scope>NUCLEOTIDE SEQUENCE [LARGE SCALE GENOMIC DNA]</scope>
    <source>
        <strain evidence="1 2">DSM 44368</strain>
    </source>
</reference>
<gene>
    <name evidence="1" type="ORF">MELE44368_05395</name>
</gene>
<sequence length="62" mass="7003">MPQQESIEAIDTDEAAKILGCSTRYIRRIASDLDGQRIAGRWIFNRATVTEYADAKRTRTDG</sequence>
<evidence type="ECO:0000313" key="2">
    <source>
        <dbReference type="Proteomes" id="UP000287177"/>
    </source>
</evidence>
<dbReference type="Proteomes" id="UP000287177">
    <property type="component" value="Unassembled WGS sequence"/>
</dbReference>
<name>A0A439DPQ5_9MYCO</name>
<dbReference type="EMBL" id="ATDN01000034">
    <property type="protein sequence ID" value="RWA17582.1"/>
    <property type="molecule type" value="Genomic_DNA"/>
</dbReference>